<feature type="region of interest" description="Disordered" evidence="1">
    <location>
        <begin position="217"/>
        <end position="266"/>
    </location>
</feature>
<keyword evidence="3" id="KW-1185">Reference proteome</keyword>
<evidence type="ECO:0008006" key="4">
    <source>
        <dbReference type="Google" id="ProtNLM"/>
    </source>
</evidence>
<name>A0ABR0E1Z5_ZASCE</name>
<organism evidence="2 3">
    <name type="scientific">Zasmidium cellare</name>
    <name type="common">Wine cellar mold</name>
    <name type="synonym">Racodium cellare</name>
    <dbReference type="NCBI Taxonomy" id="395010"/>
    <lineage>
        <taxon>Eukaryota</taxon>
        <taxon>Fungi</taxon>
        <taxon>Dikarya</taxon>
        <taxon>Ascomycota</taxon>
        <taxon>Pezizomycotina</taxon>
        <taxon>Dothideomycetes</taxon>
        <taxon>Dothideomycetidae</taxon>
        <taxon>Mycosphaerellales</taxon>
        <taxon>Mycosphaerellaceae</taxon>
        <taxon>Zasmidium</taxon>
    </lineage>
</organism>
<dbReference type="Proteomes" id="UP001305779">
    <property type="component" value="Unassembled WGS sequence"/>
</dbReference>
<evidence type="ECO:0000256" key="1">
    <source>
        <dbReference type="SAM" id="MobiDB-lite"/>
    </source>
</evidence>
<evidence type="ECO:0000313" key="3">
    <source>
        <dbReference type="Proteomes" id="UP001305779"/>
    </source>
</evidence>
<dbReference type="InterPro" id="IPR035979">
    <property type="entry name" value="RBD_domain_sf"/>
</dbReference>
<gene>
    <name evidence="2" type="ORF">PRZ48_013756</name>
</gene>
<feature type="compositionally biased region" description="Polar residues" evidence="1">
    <location>
        <begin position="54"/>
        <end position="72"/>
    </location>
</feature>
<feature type="compositionally biased region" description="Acidic residues" evidence="1">
    <location>
        <begin position="1"/>
        <end position="18"/>
    </location>
</feature>
<feature type="compositionally biased region" description="Polar residues" evidence="1">
    <location>
        <begin position="102"/>
        <end position="115"/>
    </location>
</feature>
<protein>
    <recommendedName>
        <fullName evidence="4">RRM domain-containing protein</fullName>
    </recommendedName>
</protein>
<feature type="region of interest" description="Disordered" evidence="1">
    <location>
        <begin position="1"/>
        <end position="118"/>
    </location>
</feature>
<dbReference type="Gene3D" id="3.30.70.330">
    <property type="match status" value="1"/>
</dbReference>
<proteinExistence type="predicted"/>
<reference evidence="2 3" key="1">
    <citation type="journal article" date="2023" name="G3 (Bethesda)">
        <title>A chromosome-level genome assembly of Zasmidium syzygii isolated from banana leaves.</title>
        <authorList>
            <person name="van Westerhoven A.C."/>
            <person name="Mehrabi R."/>
            <person name="Talebi R."/>
            <person name="Steentjes M.B.F."/>
            <person name="Corcolon B."/>
            <person name="Chong P.A."/>
            <person name="Kema G.H.J."/>
            <person name="Seidl M.F."/>
        </authorList>
    </citation>
    <scope>NUCLEOTIDE SEQUENCE [LARGE SCALE GENOMIC DNA]</scope>
    <source>
        <strain evidence="2 3">P124</strain>
    </source>
</reference>
<feature type="compositionally biased region" description="Gly residues" evidence="1">
    <location>
        <begin position="247"/>
        <end position="266"/>
    </location>
</feature>
<dbReference type="CDD" id="cd12372">
    <property type="entry name" value="RRM_CFIm68_CFIm59"/>
    <property type="match status" value="1"/>
</dbReference>
<sequence>MSGEDDTFDIDIYGDEAQEAQPTQEEYPEDRIDFGDDEDYGYDGNNDAKDSAQHQDNGNGHNAPSEQAQQNQDKPDSAAGASQGTKRKAEEQDYGDEEYRSRQPSTSTLSHQQPADPSATAALKIHDLHWWTTEEDLRAFCATASVEDQLRDVMFGEHKINGKSRGEAYLEFSNPAAADAVKKAIEVRSPPNAEKGEAEGKRANPFHVYFSPIGNPFKGRDSGAQGKKEFTPSHGGRGGAYNNFNNRGGGFRGGDRGGFNNRGGGYGNRGGFQGGMNQQQGGWNAGGMGAMGGGFNNPMMAMGNMGMMNGINMGNFGNMGRGGMMNRGGFNGMGGMGMGMGGGRGNMMGGGRGGWGGGFQQQGGMQGGFGGGGFNGGMGMGNKRMKPDG</sequence>
<dbReference type="InterPro" id="IPR012677">
    <property type="entry name" value="Nucleotide-bd_a/b_plait_sf"/>
</dbReference>
<comment type="caution">
    <text evidence="2">The sequence shown here is derived from an EMBL/GenBank/DDBJ whole genome shotgun (WGS) entry which is preliminary data.</text>
</comment>
<dbReference type="EMBL" id="JAXOVC010000012">
    <property type="protein sequence ID" value="KAK4495425.1"/>
    <property type="molecule type" value="Genomic_DNA"/>
</dbReference>
<feature type="compositionally biased region" description="Basic and acidic residues" evidence="1">
    <location>
        <begin position="87"/>
        <end position="101"/>
    </location>
</feature>
<evidence type="ECO:0000313" key="2">
    <source>
        <dbReference type="EMBL" id="KAK4495425.1"/>
    </source>
</evidence>
<feature type="compositionally biased region" description="Basic and acidic residues" evidence="1">
    <location>
        <begin position="218"/>
        <end position="231"/>
    </location>
</feature>
<accession>A0ABR0E1Z5</accession>
<dbReference type="SUPFAM" id="SSF54928">
    <property type="entry name" value="RNA-binding domain, RBD"/>
    <property type="match status" value="1"/>
</dbReference>